<feature type="compositionally biased region" description="Polar residues" evidence="1">
    <location>
        <begin position="123"/>
        <end position="132"/>
    </location>
</feature>
<organism evidence="2 3">
    <name type="scientific">Ajellomyces capsulatus (strain G186AR / H82 / ATCC MYA-2454 / RMSCC 2432)</name>
    <name type="common">Darling's disease fungus</name>
    <name type="synonym">Histoplasma capsulatum</name>
    <dbReference type="NCBI Taxonomy" id="447093"/>
    <lineage>
        <taxon>Eukaryota</taxon>
        <taxon>Fungi</taxon>
        <taxon>Dikarya</taxon>
        <taxon>Ascomycota</taxon>
        <taxon>Pezizomycotina</taxon>
        <taxon>Eurotiomycetes</taxon>
        <taxon>Eurotiomycetidae</taxon>
        <taxon>Onygenales</taxon>
        <taxon>Ajellomycetaceae</taxon>
        <taxon>Histoplasma</taxon>
    </lineage>
</organism>
<sequence>MFETDHTFSQIRSSRSMYGFLALHGKRNLQPPDPPRNYLLTPPAIEHGGSQRLQPEKWKNPGRRNIVGVLARDSPDSAQQHLSFFQERLPRKWRPAIDIKILSLLDGTMNTATQPHVSHHPSSDLTGKTSVQPRRVKYANI</sequence>
<accession>C0NL56</accession>
<evidence type="ECO:0000313" key="2">
    <source>
        <dbReference type="EMBL" id="EEH08597.1"/>
    </source>
</evidence>
<dbReference type="EMBL" id="GG663366">
    <property type="protein sequence ID" value="EEH08597.1"/>
    <property type="molecule type" value="Genomic_DNA"/>
</dbReference>
<name>C0NL56_AJECG</name>
<gene>
    <name evidence="2" type="ORF">HCBG_03886</name>
</gene>
<dbReference type="InParanoid" id="C0NL56"/>
<reference evidence="2" key="1">
    <citation type="submission" date="2009-02" db="EMBL/GenBank/DDBJ databases">
        <title>The Genome Sequence of Ajellomyces capsulatus strain G186AR.</title>
        <authorList>
            <consortium name="The Broad Institute Genome Sequencing Platform"/>
            <person name="Champion M."/>
            <person name="Cuomo C."/>
            <person name="Ma L.-J."/>
            <person name="Henn M.R."/>
            <person name="Sil A."/>
            <person name="Goldman B."/>
            <person name="Young S.K."/>
            <person name="Kodira C.D."/>
            <person name="Zeng Q."/>
            <person name="Koehrsen M."/>
            <person name="Alvarado L."/>
            <person name="Berlin A."/>
            <person name="Borenstein D."/>
            <person name="Chen Z."/>
            <person name="Engels R."/>
            <person name="Freedman E."/>
            <person name="Gellesch M."/>
            <person name="Goldberg J."/>
            <person name="Griggs A."/>
            <person name="Gujja S."/>
            <person name="Heiman D."/>
            <person name="Hepburn T."/>
            <person name="Howarth C."/>
            <person name="Jen D."/>
            <person name="Larson L."/>
            <person name="Lewis B."/>
            <person name="Mehta T."/>
            <person name="Park D."/>
            <person name="Pearson M."/>
            <person name="Roberts A."/>
            <person name="Saif S."/>
            <person name="Shea T."/>
            <person name="Shenoy N."/>
            <person name="Sisk P."/>
            <person name="Stolte C."/>
            <person name="Sykes S."/>
            <person name="Walk T."/>
            <person name="White J."/>
            <person name="Yandava C."/>
            <person name="Klein B."/>
            <person name="McEwen J.G."/>
            <person name="Puccia R."/>
            <person name="Goldman G.H."/>
            <person name="Felipe M.S."/>
            <person name="Nino-Vega G."/>
            <person name="San-Blas G."/>
            <person name="Taylor J."/>
            <person name="Mendoza L."/>
            <person name="Galagan J."/>
            <person name="Nusbaum C."/>
            <person name="Birren B."/>
        </authorList>
    </citation>
    <scope>NUCLEOTIDE SEQUENCE</scope>
    <source>
        <strain evidence="2">G186AR</strain>
    </source>
</reference>
<keyword evidence="3" id="KW-1185">Reference proteome</keyword>
<dbReference type="RefSeq" id="XP_045289078.1">
    <property type="nucleotide sequence ID" value="XM_045430935.1"/>
</dbReference>
<dbReference type="HOGENOM" id="CLU_1824772_0_0_1"/>
<evidence type="ECO:0000256" key="1">
    <source>
        <dbReference type="SAM" id="MobiDB-lite"/>
    </source>
</evidence>
<dbReference type="AlphaFoldDB" id="C0NL56"/>
<proteinExistence type="predicted"/>
<protein>
    <submittedName>
        <fullName evidence="2">Uncharacterized protein</fullName>
    </submittedName>
</protein>
<feature type="region of interest" description="Disordered" evidence="1">
    <location>
        <begin position="112"/>
        <end position="141"/>
    </location>
</feature>
<evidence type="ECO:0000313" key="3">
    <source>
        <dbReference type="Proteomes" id="UP000001631"/>
    </source>
</evidence>
<feature type="region of interest" description="Disordered" evidence="1">
    <location>
        <begin position="27"/>
        <end position="59"/>
    </location>
</feature>
<dbReference type="GeneID" id="69036902"/>
<dbReference type="Proteomes" id="UP000001631">
    <property type="component" value="Unassembled WGS sequence"/>
</dbReference>